<dbReference type="GO" id="GO:0000271">
    <property type="term" value="P:polysaccharide biosynthetic process"/>
    <property type="evidence" value="ECO:0007669"/>
    <property type="project" value="InterPro"/>
</dbReference>
<dbReference type="OrthoDB" id="9794206at2"/>
<evidence type="ECO:0000313" key="1">
    <source>
        <dbReference type="EMBL" id="SEP42502.1"/>
    </source>
</evidence>
<dbReference type="STRING" id="112903.SAMN04490178_12821"/>
<reference evidence="1 2" key="1">
    <citation type="submission" date="2016-10" db="EMBL/GenBank/DDBJ databases">
        <authorList>
            <person name="de Groot N.N."/>
        </authorList>
    </citation>
    <scope>NUCLEOTIDE SEQUENCE [LARGE SCALE GENOMIC DNA]</scope>
    <source>
        <strain evidence="1 2">DSM 13305</strain>
    </source>
</reference>
<organism evidence="1 2">
    <name type="scientific">Propionispora vibrioides</name>
    <dbReference type="NCBI Taxonomy" id="112903"/>
    <lineage>
        <taxon>Bacteria</taxon>
        <taxon>Bacillati</taxon>
        <taxon>Bacillota</taxon>
        <taxon>Negativicutes</taxon>
        <taxon>Selenomonadales</taxon>
        <taxon>Sporomusaceae</taxon>
        <taxon>Propionispora</taxon>
    </lineage>
</organism>
<sequence>MIESLSAPYYQFPEERIILESQDKPSILFISLNRHQRQYFNQLGVALRDAYRIHHIHYSLSDFSGALVKPELPETVAFTGEELMEVIYFSLVKGELRRFKGFRGWMHSQQVLENRAYYATLYFYNYMCRVAVDLVCVWNGLNIPVAAAMRVARKLGKKTAFFENGYLPDTTTLDPSGVNYKNSLAGKPRSFYDALVPDERLLAALYDAAPAGRRLKKKWYQKVGKKQKRQPEAVQLPSKYIFLPFQVHDDTQVLLYSPHIRSMEELVRHVVHGVKQYNRHHREDVWIVVKEHPSDFGRVDYSQLKKKYQYDNIIFLRFYPTSDLIAQAQGVITINSTVGIEALVRHKPVITLGDSFYNIEGLVYHVVTPDKLAEAIRFIHNKPDHSLIDRFLYYLRYCYLVTGSWRQPTAGHYEDVAGKITEILLENGNE</sequence>
<keyword evidence="2" id="KW-1185">Reference proteome</keyword>
<gene>
    <name evidence="1" type="ORF">SAMN04490178_12821</name>
</gene>
<dbReference type="Gene3D" id="3.40.50.12580">
    <property type="match status" value="1"/>
</dbReference>
<dbReference type="InterPro" id="IPR007833">
    <property type="entry name" value="Capsule_polysaccharide_synth"/>
</dbReference>
<protein>
    <submittedName>
        <fullName evidence="1">Capsular polysaccharide export protein</fullName>
    </submittedName>
</protein>
<dbReference type="InterPro" id="IPR043148">
    <property type="entry name" value="TagF_C"/>
</dbReference>
<dbReference type="Proteomes" id="UP000198847">
    <property type="component" value="Unassembled WGS sequence"/>
</dbReference>
<dbReference type="AlphaFoldDB" id="A0A1H8XRV1"/>
<accession>A0A1H8XRV1</accession>
<dbReference type="GO" id="GO:0015774">
    <property type="term" value="P:polysaccharide transport"/>
    <property type="evidence" value="ECO:0007669"/>
    <property type="project" value="InterPro"/>
</dbReference>
<dbReference type="Pfam" id="PF05159">
    <property type="entry name" value="Capsule_synth"/>
    <property type="match status" value="1"/>
</dbReference>
<name>A0A1H8XRV1_9FIRM</name>
<evidence type="ECO:0000313" key="2">
    <source>
        <dbReference type="Proteomes" id="UP000198847"/>
    </source>
</evidence>
<dbReference type="EMBL" id="FODY01000028">
    <property type="protein sequence ID" value="SEP42502.1"/>
    <property type="molecule type" value="Genomic_DNA"/>
</dbReference>
<proteinExistence type="predicted"/>
<dbReference type="SUPFAM" id="SSF53756">
    <property type="entry name" value="UDP-Glycosyltransferase/glycogen phosphorylase"/>
    <property type="match status" value="1"/>
</dbReference>
<dbReference type="CDD" id="cd16438">
    <property type="entry name" value="beta_Kdo_transferase_KpsS_like"/>
    <property type="match status" value="1"/>
</dbReference>